<evidence type="ECO:0000313" key="2">
    <source>
        <dbReference type="EMBL" id="CAA0826930.1"/>
    </source>
</evidence>
<protein>
    <submittedName>
        <fullName evidence="2">Uncharacterized protein</fullName>
    </submittedName>
</protein>
<feature type="compositionally biased region" description="Polar residues" evidence="1">
    <location>
        <begin position="27"/>
        <end position="40"/>
    </location>
</feature>
<name>A0A9N7NDU6_STRHE</name>
<feature type="non-terminal residue" evidence="2">
    <location>
        <position position="1"/>
    </location>
</feature>
<feature type="compositionally biased region" description="Low complexity" evidence="1">
    <location>
        <begin position="144"/>
        <end position="153"/>
    </location>
</feature>
<feature type="non-terminal residue" evidence="2">
    <location>
        <position position="188"/>
    </location>
</feature>
<organism evidence="2 3">
    <name type="scientific">Striga hermonthica</name>
    <name type="common">Purple witchweed</name>
    <name type="synonym">Buchnera hermonthica</name>
    <dbReference type="NCBI Taxonomy" id="68872"/>
    <lineage>
        <taxon>Eukaryota</taxon>
        <taxon>Viridiplantae</taxon>
        <taxon>Streptophyta</taxon>
        <taxon>Embryophyta</taxon>
        <taxon>Tracheophyta</taxon>
        <taxon>Spermatophyta</taxon>
        <taxon>Magnoliopsida</taxon>
        <taxon>eudicotyledons</taxon>
        <taxon>Gunneridae</taxon>
        <taxon>Pentapetalae</taxon>
        <taxon>asterids</taxon>
        <taxon>lamiids</taxon>
        <taxon>Lamiales</taxon>
        <taxon>Orobanchaceae</taxon>
        <taxon>Buchnereae</taxon>
        <taxon>Striga</taxon>
    </lineage>
</organism>
<feature type="region of interest" description="Disordered" evidence="1">
    <location>
        <begin position="1"/>
        <end position="162"/>
    </location>
</feature>
<accession>A0A9N7NDU6</accession>
<dbReference type="Proteomes" id="UP001153555">
    <property type="component" value="Unassembled WGS sequence"/>
</dbReference>
<proteinExistence type="predicted"/>
<sequence length="188" mass="20506">FLPFLVKPAAPPQPELGPAGEILRATPSRTDQLLSPSSRAPPQLVPAQHLAPSSSFRRAHPARRSPSTEPASQQLRSHLLHAQPNRDQLLHAQPKPADPQSSSAPSEIATLARVFRRLSAPQSKLARPHTSSPFPREPIPPSRPTSASSRPASVQLAAPPSQARFRRVHAGNRELFCSRERTSFRPDP</sequence>
<evidence type="ECO:0000313" key="3">
    <source>
        <dbReference type="Proteomes" id="UP001153555"/>
    </source>
</evidence>
<dbReference type="AlphaFoldDB" id="A0A9N7NDU6"/>
<keyword evidence="3" id="KW-1185">Reference proteome</keyword>
<reference evidence="2" key="1">
    <citation type="submission" date="2019-12" db="EMBL/GenBank/DDBJ databases">
        <authorList>
            <person name="Scholes J."/>
        </authorList>
    </citation>
    <scope>NUCLEOTIDE SEQUENCE</scope>
</reference>
<comment type="caution">
    <text evidence="2">The sequence shown here is derived from an EMBL/GenBank/DDBJ whole genome shotgun (WGS) entry which is preliminary data.</text>
</comment>
<dbReference type="EMBL" id="CACSLK010027624">
    <property type="protein sequence ID" value="CAA0826930.1"/>
    <property type="molecule type" value="Genomic_DNA"/>
</dbReference>
<evidence type="ECO:0000256" key="1">
    <source>
        <dbReference type="SAM" id="MobiDB-lite"/>
    </source>
</evidence>
<gene>
    <name evidence="2" type="ORF">SHERM_02123</name>
</gene>
<feature type="compositionally biased region" description="Polar residues" evidence="1">
    <location>
        <begin position="65"/>
        <end position="76"/>
    </location>
</feature>